<proteinExistence type="predicted"/>
<organism evidence="1 2">
    <name type="scientific">Verruconis gallopava</name>
    <dbReference type="NCBI Taxonomy" id="253628"/>
    <lineage>
        <taxon>Eukaryota</taxon>
        <taxon>Fungi</taxon>
        <taxon>Dikarya</taxon>
        <taxon>Ascomycota</taxon>
        <taxon>Pezizomycotina</taxon>
        <taxon>Dothideomycetes</taxon>
        <taxon>Pleosporomycetidae</taxon>
        <taxon>Venturiales</taxon>
        <taxon>Sympoventuriaceae</taxon>
        <taxon>Verruconis</taxon>
    </lineage>
</organism>
<sequence length="403" mass="46114">MRHDQANPSFLSLPRELRDRVYDFYTAEKEPFQLHYPLHVTLDEFENDLNKTEEELEELQFDPDWPCRNDHALPYVCQRLLCEYVDHQRRAGTLIPVLNVKVPVSGAEPVSDQHFLEEFPEIVLAMPYETKCLALRLDFSNYLAAEQIDEAGSAKVYLPNETILVSTDNESDNVYTGLSSGKLGAGVPSDKPVVYEPESVITYIVNKLAFIVDHYVTSSFLQFQHVVNFRIIIAHKTCLQTRVVRTCITKLVTHIRRKITKNRAFGALTCSREGKNASGVQLCVVENEQHVKVKGPRKGLTHMKKCPADNKWKIAYMCALDCLKARYDRNDPVQQHLCSEARARLIDEIAKDGIRQREDGNKRSALYKAKQEWVRRKTGEAEAMVAERNIKEFGASDESEEEP</sequence>
<dbReference type="AlphaFoldDB" id="A0A0D2A967"/>
<evidence type="ECO:0000313" key="1">
    <source>
        <dbReference type="EMBL" id="KIW03095.1"/>
    </source>
</evidence>
<accession>A0A0D2A967</accession>
<dbReference type="GeneID" id="27313713"/>
<dbReference type="RefSeq" id="XP_016212964.1">
    <property type="nucleotide sequence ID" value="XM_016359285.1"/>
</dbReference>
<dbReference type="Proteomes" id="UP000053259">
    <property type="component" value="Unassembled WGS sequence"/>
</dbReference>
<name>A0A0D2A967_9PEZI</name>
<keyword evidence="2" id="KW-1185">Reference proteome</keyword>
<dbReference type="HOGENOM" id="CLU_683698_0_0_1"/>
<dbReference type="EMBL" id="KN847546">
    <property type="protein sequence ID" value="KIW03095.1"/>
    <property type="molecule type" value="Genomic_DNA"/>
</dbReference>
<dbReference type="VEuPathDB" id="FungiDB:PV09_05740"/>
<dbReference type="OrthoDB" id="62952at2759"/>
<reference evidence="1 2" key="1">
    <citation type="submission" date="2015-01" db="EMBL/GenBank/DDBJ databases">
        <title>The Genome Sequence of Ochroconis gallopava CBS43764.</title>
        <authorList>
            <consortium name="The Broad Institute Genomics Platform"/>
            <person name="Cuomo C."/>
            <person name="de Hoog S."/>
            <person name="Gorbushina A."/>
            <person name="Stielow B."/>
            <person name="Teixiera M."/>
            <person name="Abouelleil A."/>
            <person name="Chapman S.B."/>
            <person name="Priest M."/>
            <person name="Young S.K."/>
            <person name="Wortman J."/>
            <person name="Nusbaum C."/>
            <person name="Birren B."/>
        </authorList>
    </citation>
    <scope>NUCLEOTIDE SEQUENCE [LARGE SCALE GENOMIC DNA]</scope>
    <source>
        <strain evidence="1 2">CBS 43764</strain>
    </source>
</reference>
<evidence type="ECO:0000313" key="2">
    <source>
        <dbReference type="Proteomes" id="UP000053259"/>
    </source>
</evidence>
<protein>
    <submittedName>
        <fullName evidence="1">Uncharacterized protein</fullName>
    </submittedName>
</protein>
<gene>
    <name evidence="1" type="ORF">PV09_05740</name>
</gene>
<dbReference type="InParanoid" id="A0A0D2A967"/>